<reference evidence="2 3" key="1">
    <citation type="submission" date="2016-10" db="EMBL/GenBank/DDBJ databases">
        <authorList>
            <person name="de Groot N.N."/>
        </authorList>
    </citation>
    <scope>NUCLEOTIDE SEQUENCE [LARGE SCALE GENOMIC DNA]</scope>
    <source>
        <strain evidence="2 3">CGMCC 4.7037</strain>
    </source>
</reference>
<dbReference type="GO" id="GO:0003677">
    <property type="term" value="F:DNA binding"/>
    <property type="evidence" value="ECO:0007669"/>
    <property type="project" value="InterPro"/>
</dbReference>
<dbReference type="InterPro" id="IPR011990">
    <property type="entry name" value="TPR-like_helical_dom_sf"/>
</dbReference>
<dbReference type="SUPFAM" id="SSF48452">
    <property type="entry name" value="TPR-like"/>
    <property type="match status" value="1"/>
</dbReference>
<dbReference type="InterPro" id="IPR010982">
    <property type="entry name" value="Lambda_DNA-bd_dom_sf"/>
</dbReference>
<dbReference type="InterPro" id="IPR001387">
    <property type="entry name" value="Cro/C1-type_HTH"/>
</dbReference>
<dbReference type="PROSITE" id="PS50943">
    <property type="entry name" value="HTH_CROC1"/>
    <property type="match status" value="1"/>
</dbReference>
<organism evidence="2 3">
    <name type="scientific">Nonomuraea solani</name>
    <dbReference type="NCBI Taxonomy" id="1144553"/>
    <lineage>
        <taxon>Bacteria</taxon>
        <taxon>Bacillati</taxon>
        <taxon>Actinomycetota</taxon>
        <taxon>Actinomycetes</taxon>
        <taxon>Streptosporangiales</taxon>
        <taxon>Streptosporangiaceae</taxon>
        <taxon>Nonomuraea</taxon>
    </lineage>
</organism>
<dbReference type="OrthoDB" id="3462308at2"/>
<accession>A0A1H6A4G0</accession>
<dbReference type="Gene3D" id="1.25.40.10">
    <property type="entry name" value="Tetratricopeptide repeat domain"/>
    <property type="match status" value="1"/>
</dbReference>
<proteinExistence type="predicted"/>
<dbReference type="Gene3D" id="1.10.260.40">
    <property type="entry name" value="lambda repressor-like DNA-binding domains"/>
    <property type="match status" value="1"/>
</dbReference>
<evidence type="ECO:0000259" key="1">
    <source>
        <dbReference type="PROSITE" id="PS50943"/>
    </source>
</evidence>
<name>A0A1H6A4G0_9ACTN</name>
<evidence type="ECO:0000313" key="2">
    <source>
        <dbReference type="EMBL" id="SEG43623.1"/>
    </source>
</evidence>
<protein>
    <submittedName>
        <fullName evidence="2">Helix-turn-helix domain-containing protein</fullName>
    </submittedName>
</protein>
<dbReference type="AlphaFoldDB" id="A0A1H6A4G0"/>
<dbReference type="SMART" id="SM00530">
    <property type="entry name" value="HTH_XRE"/>
    <property type="match status" value="1"/>
</dbReference>
<sequence length="433" mass="46995">MDGETFGQVLRRLRGKRTLQAVANAADISISYVHKLENGHGTPTLTVVEALDAATHAGGELIEAYERNETPTAPIAEFRPSTATMSPVRTLKIDDAYGEDTTERRRLLQMAAGLGAVGPTEALRQLIDLSIPGSRPIEDWELACADHLHAIRHRPPAQVQADVRIDLTAVLHQLRQATAQLGADHAQTRGLYRALSALSTLHANVLTRLGDHGAAIRWWRTARHAADASGDLHLQLGVRSTEAGHGISGSQRDPMTVLRMLDAAQPIMARAPSSYGAALIDYTRAKALSMVGRHDEACDTLERISERLATEQLPVGIMADYWRAGQLPFARVWVYSAAGDESRAVDAREQVIASNPDRQYPVIARLLTSQCTVVNGGIDEGLREAADILDELPAMHRTTLVMRAGRMVLSAVPVEQRGRAAVGDLRSMLAIEA</sequence>
<feature type="domain" description="HTH cro/C1-type" evidence="1">
    <location>
        <begin position="10"/>
        <end position="61"/>
    </location>
</feature>
<dbReference type="SUPFAM" id="SSF47413">
    <property type="entry name" value="lambda repressor-like DNA-binding domains"/>
    <property type="match status" value="1"/>
</dbReference>
<gene>
    <name evidence="2" type="ORF">SAMN05444920_1021027</name>
</gene>
<dbReference type="Pfam" id="PF13560">
    <property type="entry name" value="HTH_31"/>
    <property type="match status" value="1"/>
</dbReference>
<keyword evidence="3" id="KW-1185">Reference proteome</keyword>
<dbReference type="Proteomes" id="UP000236732">
    <property type="component" value="Unassembled WGS sequence"/>
</dbReference>
<dbReference type="EMBL" id="FNVT01000002">
    <property type="protein sequence ID" value="SEG43623.1"/>
    <property type="molecule type" value="Genomic_DNA"/>
</dbReference>
<evidence type="ECO:0000313" key="3">
    <source>
        <dbReference type="Proteomes" id="UP000236732"/>
    </source>
</evidence>
<dbReference type="RefSeq" id="WP_103955617.1">
    <property type="nucleotide sequence ID" value="NZ_FNVT01000002.1"/>
</dbReference>